<dbReference type="Pfam" id="PF01451">
    <property type="entry name" value="LMWPc"/>
    <property type="match status" value="1"/>
</dbReference>
<dbReference type="GO" id="GO:0004020">
    <property type="term" value="F:adenylylsulfate kinase activity"/>
    <property type="evidence" value="ECO:0007669"/>
    <property type="project" value="InterPro"/>
</dbReference>
<comment type="caution">
    <text evidence="8">The sequence shown here is derived from an EMBL/GenBank/DDBJ whole genome shotgun (WGS) entry which is preliminary data.</text>
</comment>
<dbReference type="NCBIfam" id="NF003013">
    <property type="entry name" value="PRK03846.1"/>
    <property type="match status" value="1"/>
</dbReference>
<evidence type="ECO:0000256" key="2">
    <source>
        <dbReference type="ARBA" id="ARBA00012121"/>
    </source>
</evidence>
<dbReference type="NCBIfam" id="TIGR00455">
    <property type="entry name" value="apsK"/>
    <property type="match status" value="1"/>
</dbReference>
<organism evidence="8 9">
    <name type="scientific">Nocardioides zeae</name>
    <dbReference type="NCBI Taxonomy" id="1457234"/>
    <lineage>
        <taxon>Bacteria</taxon>
        <taxon>Bacillati</taxon>
        <taxon>Actinomycetota</taxon>
        <taxon>Actinomycetes</taxon>
        <taxon>Propionibacteriales</taxon>
        <taxon>Nocardioidaceae</taxon>
        <taxon>Nocardioides</taxon>
    </lineage>
</organism>
<keyword evidence="4" id="KW-0547">Nucleotide-binding</keyword>
<dbReference type="GO" id="GO:0005524">
    <property type="term" value="F:ATP binding"/>
    <property type="evidence" value="ECO:0007669"/>
    <property type="project" value="InterPro"/>
</dbReference>
<keyword evidence="3 8" id="KW-0808">Transferase</keyword>
<accession>A0AAJ1X2J5</accession>
<keyword evidence="5" id="KW-0067">ATP-binding</keyword>
<dbReference type="InterPro" id="IPR027417">
    <property type="entry name" value="P-loop_NTPase"/>
</dbReference>
<dbReference type="GO" id="GO:0010134">
    <property type="term" value="P:sulfate assimilation via adenylyl sulfate reduction"/>
    <property type="evidence" value="ECO:0007669"/>
    <property type="project" value="TreeGrafter"/>
</dbReference>
<dbReference type="EMBL" id="JAUTAN010000001">
    <property type="protein sequence ID" value="MDQ1106733.1"/>
    <property type="molecule type" value="Genomic_DNA"/>
</dbReference>
<evidence type="ECO:0000256" key="1">
    <source>
        <dbReference type="ARBA" id="ARBA00001823"/>
    </source>
</evidence>
<dbReference type="InterPro" id="IPR023485">
    <property type="entry name" value="Ptyr_pPase"/>
</dbReference>
<dbReference type="CDD" id="cd02027">
    <property type="entry name" value="APSK"/>
    <property type="match status" value="1"/>
</dbReference>
<evidence type="ECO:0000259" key="7">
    <source>
        <dbReference type="SMART" id="SM00226"/>
    </source>
</evidence>
<proteinExistence type="predicted"/>
<dbReference type="InterPro" id="IPR050512">
    <property type="entry name" value="Sulf_AdTrans/APS_kinase"/>
</dbReference>
<dbReference type="GO" id="GO:0019379">
    <property type="term" value="P:sulfate assimilation, phosphoadenylyl sulfate reduction by phosphoadenylyl-sulfate reductase (thioredoxin)"/>
    <property type="evidence" value="ECO:0007669"/>
    <property type="project" value="TreeGrafter"/>
</dbReference>
<dbReference type="InterPro" id="IPR036196">
    <property type="entry name" value="Ptyr_pPase_sf"/>
</dbReference>
<comment type="catalytic activity">
    <reaction evidence="1">
        <text>adenosine 5'-phosphosulfate + ATP = 3'-phosphoadenylyl sulfate + ADP + H(+)</text>
        <dbReference type="Rhea" id="RHEA:24152"/>
        <dbReference type="ChEBI" id="CHEBI:15378"/>
        <dbReference type="ChEBI" id="CHEBI:30616"/>
        <dbReference type="ChEBI" id="CHEBI:58243"/>
        <dbReference type="ChEBI" id="CHEBI:58339"/>
        <dbReference type="ChEBI" id="CHEBI:456216"/>
        <dbReference type="EC" id="2.7.1.25"/>
    </reaction>
</comment>
<evidence type="ECO:0000256" key="3">
    <source>
        <dbReference type="ARBA" id="ARBA00022679"/>
    </source>
</evidence>
<evidence type="ECO:0000313" key="9">
    <source>
        <dbReference type="Proteomes" id="UP001239215"/>
    </source>
</evidence>
<dbReference type="Pfam" id="PF01583">
    <property type="entry name" value="APS_kinase"/>
    <property type="match status" value="1"/>
</dbReference>
<name>A0AAJ1X2J5_9ACTN</name>
<dbReference type="InterPro" id="IPR059117">
    <property type="entry name" value="APS_kinase_dom"/>
</dbReference>
<dbReference type="SUPFAM" id="SSF52540">
    <property type="entry name" value="P-loop containing nucleoside triphosphate hydrolases"/>
    <property type="match status" value="1"/>
</dbReference>
<dbReference type="Gene3D" id="3.40.50.2300">
    <property type="match status" value="1"/>
</dbReference>
<keyword evidence="8" id="KW-0548">Nucleotidyltransferase</keyword>
<dbReference type="SMART" id="SM00226">
    <property type="entry name" value="LMWPc"/>
    <property type="match status" value="1"/>
</dbReference>
<evidence type="ECO:0000313" key="8">
    <source>
        <dbReference type="EMBL" id="MDQ1106733.1"/>
    </source>
</evidence>
<dbReference type="PANTHER" id="PTHR42700:SF1">
    <property type="entry name" value="SULFATE ADENYLYLTRANSFERASE"/>
    <property type="match status" value="1"/>
</dbReference>
<gene>
    <name evidence="8" type="ORF">QE405_004017</name>
</gene>
<dbReference type="SUPFAM" id="SSF52788">
    <property type="entry name" value="Phosphotyrosine protein phosphatases I"/>
    <property type="match status" value="1"/>
</dbReference>
<dbReference type="Proteomes" id="UP001239215">
    <property type="component" value="Unassembled WGS sequence"/>
</dbReference>
<dbReference type="GO" id="GO:0005737">
    <property type="term" value="C:cytoplasm"/>
    <property type="evidence" value="ECO:0007669"/>
    <property type="project" value="TreeGrafter"/>
</dbReference>
<protein>
    <recommendedName>
        <fullName evidence="2">adenylyl-sulfate kinase</fullName>
        <ecNumber evidence="2">2.7.1.25</ecNumber>
    </recommendedName>
</protein>
<feature type="domain" description="Phosphotyrosine protein phosphatase I" evidence="7">
    <location>
        <begin position="394"/>
        <end position="559"/>
    </location>
</feature>
<dbReference type="RefSeq" id="WP_307204905.1">
    <property type="nucleotide sequence ID" value="NZ_JAUTAN010000001.1"/>
</dbReference>
<dbReference type="PANTHER" id="PTHR42700">
    <property type="entry name" value="SULFATE ADENYLYLTRANSFERASE"/>
    <property type="match status" value="1"/>
</dbReference>
<evidence type="ECO:0000256" key="5">
    <source>
        <dbReference type="ARBA" id="ARBA00022840"/>
    </source>
</evidence>
<evidence type="ECO:0000256" key="6">
    <source>
        <dbReference type="SAM" id="MobiDB-lite"/>
    </source>
</evidence>
<feature type="region of interest" description="Disordered" evidence="6">
    <location>
        <begin position="60"/>
        <end position="80"/>
    </location>
</feature>
<sequence>MAAVPQHSPSPRILDDLELQALGVLPPTSNPDELDLPRDLAGLPAVDLVDPEGLPLARVSLTGPDAGRTEPLSRPSYGPFRRLRLTPDERRDRHPGAVVVPVESPLTAAQLADVRGVGDPVVLLVLAGTDWPVGTSPLALVRSTVAAVRGVPDVHVVVVPLARTGDAERDAERRRRVLAAYGEGAAVVELSQDAAASATQPVERAGGVVVFFTGLSGSGKSTLARALVDEVLETTDRTVTTSLDGDVVRRNLSAGLSFSPADRETNIRRIGWVAAEIARHGGVAVCSPIAPYDATRREVRRMVEEAGGRFVLVHVATPVEECERRDRKGLYAKARAGEIADFTGISAPYEVPADADVVVDTTGLTVEAALAPVLAVVGLTGESDLEPEPVADPFRVLVVCTANICRSPYLQLALQAAAGETVEVTSAGTHGFVDKEMDAEMAAQAVARGLDPAAFRSRPLTRELVAEADLVLTAEARHRTFVLEEHPAAFKKVFTVGQFARGVAGLPDGTSPRDAVARLAASRPSADGADIADPYRRGPAAAAACADHIDRLVTEVTPALARR</sequence>
<evidence type="ECO:0000256" key="4">
    <source>
        <dbReference type="ARBA" id="ARBA00022741"/>
    </source>
</evidence>
<reference evidence="8" key="1">
    <citation type="submission" date="2023-07" db="EMBL/GenBank/DDBJ databases">
        <title>Functional and genomic diversity of the sorghum phyllosphere microbiome.</title>
        <authorList>
            <person name="Shade A."/>
        </authorList>
    </citation>
    <scope>NUCLEOTIDE SEQUENCE</scope>
    <source>
        <strain evidence="8">SORGH_AS_1067</strain>
    </source>
</reference>
<dbReference type="GO" id="GO:0004781">
    <property type="term" value="F:sulfate adenylyltransferase (ATP) activity"/>
    <property type="evidence" value="ECO:0007669"/>
    <property type="project" value="UniProtKB-EC"/>
</dbReference>
<dbReference type="EC" id="2.7.1.25" evidence="2"/>
<dbReference type="InterPro" id="IPR002891">
    <property type="entry name" value="APS"/>
</dbReference>
<dbReference type="Gene3D" id="3.40.50.300">
    <property type="entry name" value="P-loop containing nucleotide triphosphate hydrolases"/>
    <property type="match status" value="1"/>
</dbReference>
<dbReference type="AlphaFoldDB" id="A0AAJ1X2J5"/>